<accession>A0A5C5UD47</accession>
<dbReference type="SUPFAM" id="SSF46785">
    <property type="entry name" value="Winged helix' DNA-binding domain"/>
    <property type="match status" value="1"/>
</dbReference>
<dbReference type="AlphaFoldDB" id="A0A5C5UD47"/>
<dbReference type="GO" id="GO:0006950">
    <property type="term" value="P:response to stress"/>
    <property type="evidence" value="ECO:0007669"/>
    <property type="project" value="TreeGrafter"/>
</dbReference>
<dbReference type="PANTHER" id="PTHR33164">
    <property type="entry name" value="TRANSCRIPTIONAL REGULATOR, MARR FAMILY"/>
    <property type="match status" value="1"/>
</dbReference>
<dbReference type="Gene3D" id="1.10.10.10">
    <property type="entry name" value="Winged helix-like DNA-binding domain superfamily/Winged helix DNA-binding domain"/>
    <property type="match status" value="1"/>
</dbReference>
<sequence length="158" mass="18092">MVERPPLNEAHLQDLARSLYGTVASLRRLAERPNSDMDLTQSEVEILYYVKRFPGCSISEIARVRQLRTPNVSSTVRLLTKQGFIRRADSTTDRRCQQLFLTDEGLECISRIFDQWAEIVGAIVERMRPEDVQALRGYAETFEYLQTAAHDLASEINS</sequence>
<organism evidence="2 3">
    <name type="scientific">Corynebacterium canis</name>
    <dbReference type="NCBI Taxonomy" id="679663"/>
    <lineage>
        <taxon>Bacteria</taxon>
        <taxon>Bacillati</taxon>
        <taxon>Actinomycetota</taxon>
        <taxon>Actinomycetes</taxon>
        <taxon>Mycobacteriales</taxon>
        <taxon>Corynebacteriaceae</taxon>
        <taxon>Corynebacterium</taxon>
    </lineage>
</organism>
<dbReference type="InterPro" id="IPR039422">
    <property type="entry name" value="MarR/SlyA-like"/>
</dbReference>
<evidence type="ECO:0000313" key="3">
    <source>
        <dbReference type="Proteomes" id="UP000320791"/>
    </source>
</evidence>
<dbReference type="EMBL" id="VOHM01000016">
    <property type="protein sequence ID" value="TWT24511.1"/>
    <property type="molecule type" value="Genomic_DNA"/>
</dbReference>
<keyword evidence="3" id="KW-1185">Reference proteome</keyword>
<dbReference type="InterPro" id="IPR000835">
    <property type="entry name" value="HTH_MarR-typ"/>
</dbReference>
<evidence type="ECO:0000313" key="2">
    <source>
        <dbReference type="EMBL" id="TWT24511.1"/>
    </source>
</evidence>
<dbReference type="OrthoDB" id="4947868at2"/>
<proteinExistence type="predicted"/>
<dbReference type="PANTHER" id="PTHR33164:SF43">
    <property type="entry name" value="HTH-TYPE TRANSCRIPTIONAL REPRESSOR YETL"/>
    <property type="match status" value="1"/>
</dbReference>
<comment type="caution">
    <text evidence="2">The sequence shown here is derived from an EMBL/GenBank/DDBJ whole genome shotgun (WGS) entry which is preliminary data.</text>
</comment>
<name>A0A5C5UD47_9CORY</name>
<dbReference type="PROSITE" id="PS50995">
    <property type="entry name" value="HTH_MARR_2"/>
    <property type="match status" value="1"/>
</dbReference>
<reference evidence="2 3" key="1">
    <citation type="submission" date="2019-08" db="EMBL/GenBank/DDBJ databases">
        <authorList>
            <person name="Lei W."/>
        </authorList>
    </citation>
    <scope>NUCLEOTIDE SEQUENCE [LARGE SCALE GENOMIC DNA]</scope>
    <source>
        <strain evidence="2 3">CCUG 58627</strain>
    </source>
</reference>
<dbReference type="Pfam" id="PF12802">
    <property type="entry name" value="MarR_2"/>
    <property type="match status" value="1"/>
</dbReference>
<feature type="domain" description="HTH marR-type" evidence="1">
    <location>
        <begin position="12"/>
        <end position="144"/>
    </location>
</feature>
<dbReference type="SMART" id="SM00347">
    <property type="entry name" value="HTH_MARR"/>
    <property type="match status" value="1"/>
</dbReference>
<dbReference type="Proteomes" id="UP000320791">
    <property type="component" value="Unassembled WGS sequence"/>
</dbReference>
<dbReference type="InterPro" id="IPR036388">
    <property type="entry name" value="WH-like_DNA-bd_sf"/>
</dbReference>
<evidence type="ECO:0000259" key="1">
    <source>
        <dbReference type="PROSITE" id="PS50995"/>
    </source>
</evidence>
<dbReference type="GO" id="GO:0003700">
    <property type="term" value="F:DNA-binding transcription factor activity"/>
    <property type="evidence" value="ECO:0007669"/>
    <property type="project" value="InterPro"/>
</dbReference>
<protein>
    <submittedName>
        <fullName evidence="2">MarR family transcriptional regulator</fullName>
    </submittedName>
</protein>
<gene>
    <name evidence="2" type="ORF">FRX94_08040</name>
</gene>
<dbReference type="InterPro" id="IPR036390">
    <property type="entry name" value="WH_DNA-bd_sf"/>
</dbReference>